<evidence type="ECO:0000256" key="7">
    <source>
        <dbReference type="ARBA" id="ARBA00023145"/>
    </source>
</evidence>
<keyword evidence="16" id="KW-0732">Signal</keyword>
<dbReference type="InterPro" id="IPR025661">
    <property type="entry name" value="Pept_asp_AS"/>
</dbReference>
<dbReference type="EMBL" id="UIVS01000003">
    <property type="protein sequence ID" value="SVP92697.1"/>
    <property type="molecule type" value="Genomic_DNA"/>
</dbReference>
<evidence type="ECO:0000256" key="3">
    <source>
        <dbReference type="ARBA" id="ARBA00008455"/>
    </source>
</evidence>
<dbReference type="PROSITE" id="PS00640">
    <property type="entry name" value="THIOL_PROTEASE_ASN"/>
    <property type="match status" value="1"/>
</dbReference>
<evidence type="ECO:0000256" key="5">
    <source>
        <dbReference type="ARBA" id="ARBA00012059"/>
    </source>
</evidence>
<evidence type="ECO:0000259" key="17">
    <source>
        <dbReference type="SMART" id="SM00645"/>
    </source>
</evidence>
<evidence type="ECO:0000256" key="11">
    <source>
        <dbReference type="ARBA" id="ARBA00029762"/>
    </source>
</evidence>
<keyword evidence="10" id="KW-0868">Chloride</keyword>
<dbReference type="PROSITE" id="PS00639">
    <property type="entry name" value="THIOL_PROTEASE_HIS"/>
    <property type="match status" value="1"/>
</dbReference>
<comment type="cofactor">
    <cofactor evidence="2">
        <name>chloride</name>
        <dbReference type="ChEBI" id="CHEBI:17996"/>
    </cofactor>
</comment>
<comment type="catalytic activity">
    <reaction evidence="1">
        <text>Release of an N-terminal dipeptide, Xaa-Yaa-|-Zaa-, except when Xaa is Arg or Lys, or Yaa or Zaa is Pro.</text>
        <dbReference type="EC" id="3.4.14.1"/>
    </reaction>
</comment>
<evidence type="ECO:0000256" key="10">
    <source>
        <dbReference type="ARBA" id="ARBA00023214"/>
    </source>
</evidence>
<evidence type="ECO:0000256" key="4">
    <source>
        <dbReference type="ARBA" id="ARBA00011610"/>
    </source>
</evidence>
<proteinExistence type="inferred from homology"/>
<evidence type="ECO:0000313" key="19">
    <source>
        <dbReference type="EMBL" id="SVP93502.1"/>
    </source>
</evidence>
<dbReference type="SUPFAM" id="SSF75001">
    <property type="entry name" value="Dipeptidyl peptidase I (cathepsin C), exclusion domain"/>
    <property type="match status" value="1"/>
</dbReference>
<dbReference type="SUPFAM" id="SSF54001">
    <property type="entry name" value="Cysteine proteinases"/>
    <property type="match status" value="1"/>
</dbReference>
<dbReference type="InterPro" id="IPR013128">
    <property type="entry name" value="Peptidase_C1A"/>
</dbReference>
<dbReference type="Gene3D" id="2.40.128.80">
    <property type="entry name" value="Cathepsin C, exclusion domain"/>
    <property type="match status" value="1"/>
</dbReference>
<dbReference type="EC" id="3.4.14.1" evidence="5"/>
<dbReference type="PROSITE" id="PS00139">
    <property type="entry name" value="THIOL_PROTEASE_CYS"/>
    <property type="match status" value="1"/>
</dbReference>
<comment type="function">
    <text evidence="15">Thiol protease. Has dipeptidylpeptidase activity. Active against a broad range of dipeptide substrates composed of both polar and hydrophobic amino acids. Proline cannot occupy the P1 position and arginine cannot occupy the P2 position of the substrate. Can act as both an exopeptidase and endopeptidase. Activates serine proteases such as elastase, cathepsin G and granzymes A and B.</text>
</comment>
<dbReference type="InterPro" id="IPR036496">
    <property type="entry name" value="CathepsinC_exc_dom_sf"/>
</dbReference>
<feature type="domain" description="Peptidase C1A papain C-terminal" evidence="17">
    <location>
        <begin position="247"/>
        <end position="502"/>
    </location>
</feature>
<sequence>MKILLVNAVLLFYICKNVVADLPIHATIGDMIGKWKFDLSKEVKGENVYCGSALPNTLEGDLKLGDYKKLMTNNYGLGNTLELELTLDPIEYINVSKAKNREKWISLAVKSYGNTVGHWTAIYDQGFRITLNNGYDLLLYFYFEKIEQNKYATDPTKTLIGWASKRDGSNFTHYCCYGEKKNSGENNVYNTVDTTETGYERFARDLIRVVNGKKNFHPVTNKGWSEYNLSYFCKCSKESRDNGNSKLPKNFSWERFDNIQIVDQKGCGGCYTIASLFVLHSRFLIRIREMLKNPEYKSDARLLHLEKVLTEKNFNINKSLSCIPYNQGCKGGFPLNVGKFAQEFGLVVDDEKPEEIVDNLSCAAKGDNLRLYASNVEYIGGCYECTRCSGETLIMSEIMENGPVVAGIDGEHIRKYKDSVINPSKEDLRKHRGLCEFNEKFLSGLEFTTHAVVLVGWGETDEGFKFWVARNSWGKNWGDGGFFKIVRGINAFGIESEAVVLDPDVEKVLKNTTEQPINSHELTQTLL</sequence>
<dbReference type="VEuPathDB" id="PiroplasmaDB:TA04105"/>
<dbReference type="SMART" id="SM00645">
    <property type="entry name" value="Pept_C1"/>
    <property type="match status" value="1"/>
</dbReference>
<feature type="chain" id="PRO_5033366900" description="Dipeptidyl peptidase 1" evidence="16">
    <location>
        <begin position="21"/>
        <end position="527"/>
    </location>
</feature>
<dbReference type="InterPro" id="IPR014882">
    <property type="entry name" value="CathepsinC_exc"/>
</dbReference>
<reference evidence="18" key="1">
    <citation type="submission" date="2018-07" db="EMBL/GenBank/DDBJ databases">
        <authorList>
            <person name="Quirk P.G."/>
            <person name="Krulwich T.A."/>
        </authorList>
    </citation>
    <scope>NUCLEOTIDE SEQUENCE</scope>
    <source>
        <strain evidence="18">Anand</strain>
    </source>
</reference>
<evidence type="ECO:0000256" key="15">
    <source>
        <dbReference type="ARBA" id="ARBA00045556"/>
    </source>
</evidence>
<evidence type="ECO:0000256" key="13">
    <source>
        <dbReference type="ARBA" id="ARBA00030778"/>
    </source>
</evidence>
<evidence type="ECO:0000256" key="6">
    <source>
        <dbReference type="ARBA" id="ARBA00014709"/>
    </source>
</evidence>
<protein>
    <recommendedName>
        <fullName evidence="6">Dipeptidyl peptidase 1</fullName>
        <ecNumber evidence="5">3.4.14.1</ecNumber>
    </recommendedName>
    <alternativeName>
        <fullName evidence="12">Cathepsin C</fullName>
    </alternativeName>
    <alternativeName>
        <fullName evidence="11">Cathepsin J</fullName>
    </alternativeName>
    <alternativeName>
        <fullName evidence="14">Dipeptidyl peptidase I</fullName>
    </alternativeName>
    <alternativeName>
        <fullName evidence="13">Dipeptidyl transferase</fullName>
    </alternativeName>
</protein>
<dbReference type="Pfam" id="PF00112">
    <property type="entry name" value="Peptidase_C1"/>
    <property type="match status" value="1"/>
</dbReference>
<evidence type="ECO:0000256" key="16">
    <source>
        <dbReference type="SAM" id="SignalP"/>
    </source>
</evidence>
<feature type="signal peptide" evidence="16">
    <location>
        <begin position="1"/>
        <end position="20"/>
    </location>
</feature>
<accession>A0A3B0MRD7</accession>
<dbReference type="PANTHER" id="PTHR12411">
    <property type="entry name" value="CYSTEINE PROTEASE FAMILY C1-RELATED"/>
    <property type="match status" value="1"/>
</dbReference>
<evidence type="ECO:0000256" key="1">
    <source>
        <dbReference type="ARBA" id="ARBA00000738"/>
    </source>
</evidence>
<dbReference type="Gene3D" id="3.90.70.10">
    <property type="entry name" value="Cysteine proteinases"/>
    <property type="match status" value="1"/>
</dbReference>
<dbReference type="GO" id="GO:0008239">
    <property type="term" value="F:dipeptidyl-peptidase activity"/>
    <property type="evidence" value="ECO:0007669"/>
    <property type="project" value="UniProtKB-EC"/>
</dbReference>
<comment type="subunit">
    <text evidence="4">Tetramer of heterotrimers consisting of exclusion domain, heavy- and light chains.</text>
</comment>
<comment type="similarity">
    <text evidence="3">Belongs to the peptidase C1 family.</text>
</comment>
<keyword evidence="8" id="KW-1015">Disulfide bond</keyword>
<evidence type="ECO:0000256" key="12">
    <source>
        <dbReference type="ARBA" id="ARBA00029779"/>
    </source>
</evidence>
<dbReference type="GO" id="GO:0006508">
    <property type="term" value="P:proteolysis"/>
    <property type="evidence" value="ECO:0007669"/>
    <property type="project" value="InterPro"/>
</dbReference>
<dbReference type="InterPro" id="IPR000668">
    <property type="entry name" value="Peptidase_C1A_C"/>
</dbReference>
<organism evidence="18">
    <name type="scientific">Theileria annulata</name>
    <dbReference type="NCBI Taxonomy" id="5874"/>
    <lineage>
        <taxon>Eukaryota</taxon>
        <taxon>Sar</taxon>
        <taxon>Alveolata</taxon>
        <taxon>Apicomplexa</taxon>
        <taxon>Aconoidasida</taxon>
        <taxon>Piroplasmida</taxon>
        <taxon>Theileriidae</taxon>
        <taxon>Theileria</taxon>
    </lineage>
</organism>
<dbReference type="InterPro" id="IPR000169">
    <property type="entry name" value="Pept_cys_AS"/>
</dbReference>
<evidence type="ECO:0000313" key="18">
    <source>
        <dbReference type="EMBL" id="SVP92697.1"/>
    </source>
</evidence>
<evidence type="ECO:0000256" key="2">
    <source>
        <dbReference type="ARBA" id="ARBA00001923"/>
    </source>
</evidence>
<evidence type="ECO:0000256" key="14">
    <source>
        <dbReference type="ARBA" id="ARBA00032961"/>
    </source>
</evidence>
<dbReference type="GO" id="GO:0008234">
    <property type="term" value="F:cysteine-type peptidase activity"/>
    <property type="evidence" value="ECO:0007669"/>
    <property type="project" value="InterPro"/>
</dbReference>
<name>A0A3B0MRD7_THEAN</name>
<gene>
    <name evidence="19" type="ORF">TAT_000249500</name>
    <name evidence="18" type="ORF">TAV_000249500</name>
</gene>
<dbReference type="AlphaFoldDB" id="A0A3B0MRD7"/>
<keyword evidence="7" id="KW-0865">Zymogen</keyword>
<keyword evidence="9" id="KW-0325">Glycoprotein</keyword>
<dbReference type="InterPro" id="IPR038765">
    <property type="entry name" value="Papain-like_cys_pep_sf"/>
</dbReference>
<dbReference type="InterPro" id="IPR025660">
    <property type="entry name" value="Pept_his_AS"/>
</dbReference>
<dbReference type="Pfam" id="PF08773">
    <property type="entry name" value="CathepsinC_exc"/>
    <property type="match status" value="1"/>
</dbReference>
<dbReference type="EMBL" id="UIVT01000003">
    <property type="protein sequence ID" value="SVP93502.1"/>
    <property type="molecule type" value="Genomic_DNA"/>
</dbReference>
<evidence type="ECO:0000256" key="9">
    <source>
        <dbReference type="ARBA" id="ARBA00023180"/>
    </source>
</evidence>
<evidence type="ECO:0000256" key="8">
    <source>
        <dbReference type="ARBA" id="ARBA00023157"/>
    </source>
</evidence>